<evidence type="ECO:0000256" key="15">
    <source>
        <dbReference type="PIRSR" id="PIRSR600823-1"/>
    </source>
</evidence>
<evidence type="ECO:0000256" key="10">
    <source>
        <dbReference type="ARBA" id="ARBA00022837"/>
    </source>
</evidence>
<feature type="binding site" evidence="17">
    <location>
        <position position="148"/>
    </location>
    <ligand>
        <name>Ca(2+)</name>
        <dbReference type="ChEBI" id="CHEBI:29108"/>
        <label>1</label>
    </ligand>
</feature>
<sequence>MKYLRASVTIFVLLVSLLAVVGEQDEPKNSKGDFNNGGHGGDHGGDFNNGRHGGDHGGDFNNGGHGGDHGGDFNNGGHGGDHGGDFNNGGQGGDHGGLQSDFYRDSCPALENIVQSIVWGRVRKDPTMPAKLLRLHYHDCFVRGCDASILIDPVNGDNTTEKNAIPNRTIGGYDVIDQIKTVLGQLCPGTDVSCADIVALAARDAVSFQFRKPMWDVFMGRRDGTVSNATEALRDLPSGGSKYATLRNLFARFNLDETDLVALSGAHTIGVTHCPLVFRRLYNFTGKNDTDPALDPDYANELKEICPPPVNPATRVELDFESSRNFDSNYFNGLTLNRGTLTSDAALLTDPEAKSLVESFQDFDTFKKAFANSMVKMGSIGVLTGNQGEIRKNCRVINQNNV</sequence>
<dbReference type="InterPro" id="IPR019793">
    <property type="entry name" value="Peroxidases_heam-ligand_BS"/>
</dbReference>
<keyword evidence="5 20" id="KW-0964">Secreted</keyword>
<feature type="disulfide bond" evidence="19">
    <location>
        <begin position="140"/>
        <end position="145"/>
    </location>
</feature>
<feature type="disulfide bond" evidence="19">
    <location>
        <begin position="107"/>
        <end position="187"/>
    </location>
</feature>
<evidence type="ECO:0000256" key="12">
    <source>
        <dbReference type="ARBA" id="ARBA00023004"/>
    </source>
</evidence>
<feature type="binding site" evidence="17">
    <location>
        <position position="319"/>
    </location>
    <ligand>
        <name>Ca(2+)</name>
        <dbReference type="ChEBI" id="CHEBI:29108"/>
        <label>2</label>
    </ligand>
</feature>
<feature type="site" description="Transition state stabilizer" evidence="18">
    <location>
        <position position="134"/>
    </location>
</feature>
<dbReference type="GO" id="GO:0140825">
    <property type="term" value="F:lactoperoxidase activity"/>
    <property type="evidence" value="ECO:0007669"/>
    <property type="project" value="UniProtKB-EC"/>
</dbReference>
<evidence type="ECO:0000256" key="20">
    <source>
        <dbReference type="RuleBase" id="RU362060"/>
    </source>
</evidence>
<feature type="binding site" description="axial binding residue" evidence="17">
    <location>
        <position position="267"/>
    </location>
    <ligand>
        <name>heme b</name>
        <dbReference type="ChEBI" id="CHEBI:60344"/>
    </ligand>
    <ligandPart>
        <name>Fe</name>
        <dbReference type="ChEBI" id="CHEBI:18248"/>
    </ligandPart>
</feature>
<comment type="caution">
    <text evidence="23">The sequence shown here is derived from an EMBL/GenBank/DDBJ whole genome shotgun (WGS) entry which is preliminary data.</text>
</comment>
<feature type="binding site" evidence="16">
    <location>
        <position position="237"/>
    </location>
    <ligand>
        <name>substrate</name>
    </ligand>
</feature>
<evidence type="ECO:0000256" key="3">
    <source>
        <dbReference type="ARBA" id="ARBA00006873"/>
    </source>
</evidence>
<keyword evidence="12 17" id="KW-0408">Iron</keyword>
<evidence type="ECO:0000256" key="5">
    <source>
        <dbReference type="ARBA" id="ARBA00022525"/>
    </source>
</evidence>
<feature type="binding site" evidence="17">
    <location>
        <position position="142"/>
    </location>
    <ligand>
        <name>Ca(2+)</name>
        <dbReference type="ChEBI" id="CHEBI:29108"/>
        <label>1</label>
    </ligand>
</feature>
<feature type="binding site" evidence="17">
    <location>
        <position position="161"/>
    </location>
    <ligand>
        <name>Ca(2+)</name>
        <dbReference type="ChEBI" id="CHEBI:29108"/>
        <label>1</label>
    </ligand>
</feature>
<dbReference type="CDD" id="cd00693">
    <property type="entry name" value="secretory_peroxidase"/>
    <property type="match status" value="1"/>
</dbReference>
<evidence type="ECO:0000256" key="4">
    <source>
        <dbReference type="ARBA" id="ARBA00012313"/>
    </source>
</evidence>
<feature type="region of interest" description="Disordered" evidence="21">
    <location>
        <begin position="25"/>
        <end position="98"/>
    </location>
</feature>
<evidence type="ECO:0000256" key="8">
    <source>
        <dbReference type="ARBA" id="ARBA00022723"/>
    </source>
</evidence>
<feature type="chain" id="PRO_5015020964" description="Peroxidase" evidence="20">
    <location>
        <begin position="23"/>
        <end position="402"/>
    </location>
</feature>
<keyword evidence="10 17" id="KW-0106">Calcium</keyword>
<keyword evidence="13 19" id="KW-1015">Disulfide bond</keyword>
<feature type="disulfide bond" evidence="19">
    <location>
        <begin position="194"/>
        <end position="394"/>
    </location>
</feature>
<evidence type="ECO:0000313" key="24">
    <source>
        <dbReference type="Proteomes" id="UP000237105"/>
    </source>
</evidence>
<evidence type="ECO:0000256" key="13">
    <source>
        <dbReference type="ARBA" id="ARBA00023157"/>
    </source>
</evidence>
<keyword evidence="9 20" id="KW-0732">Signal</keyword>
<evidence type="ECO:0000256" key="16">
    <source>
        <dbReference type="PIRSR" id="PIRSR600823-2"/>
    </source>
</evidence>
<keyword evidence="11 20" id="KW-0560">Oxidoreductase</keyword>
<dbReference type="PROSITE" id="PS00435">
    <property type="entry name" value="PEROXIDASE_1"/>
    <property type="match status" value="1"/>
</dbReference>
<evidence type="ECO:0000256" key="17">
    <source>
        <dbReference type="PIRSR" id="PIRSR600823-3"/>
    </source>
</evidence>
<evidence type="ECO:0000256" key="2">
    <source>
        <dbReference type="ARBA" id="ARBA00002322"/>
    </source>
</evidence>
<evidence type="ECO:0000259" key="22">
    <source>
        <dbReference type="PROSITE" id="PS50873"/>
    </source>
</evidence>
<feature type="compositionally biased region" description="Gly residues" evidence="21">
    <location>
        <begin position="86"/>
        <end position="96"/>
    </location>
</feature>
<dbReference type="Pfam" id="PF00141">
    <property type="entry name" value="peroxidase"/>
    <property type="match status" value="1"/>
</dbReference>
<feature type="domain" description="Plant heme peroxidase family profile" evidence="22">
    <location>
        <begin position="97"/>
        <end position="398"/>
    </location>
</feature>
<proteinExistence type="inferred from homology"/>
<feature type="binding site" evidence="17">
    <location>
        <position position="139"/>
    </location>
    <ligand>
        <name>Ca(2+)</name>
        <dbReference type="ChEBI" id="CHEBI:29108"/>
        <label>1</label>
    </ligand>
</feature>
<dbReference type="SUPFAM" id="SSF48113">
    <property type="entry name" value="Heme-dependent peroxidases"/>
    <property type="match status" value="1"/>
</dbReference>
<evidence type="ECO:0000256" key="14">
    <source>
        <dbReference type="ARBA" id="ARBA00023324"/>
    </source>
</evidence>
<keyword evidence="14 20" id="KW-0376">Hydrogen peroxide</keyword>
<dbReference type="InterPro" id="IPR010255">
    <property type="entry name" value="Haem_peroxidase_sf"/>
</dbReference>
<evidence type="ECO:0000256" key="18">
    <source>
        <dbReference type="PIRSR" id="PIRSR600823-4"/>
    </source>
</evidence>
<dbReference type="PANTHER" id="PTHR31235">
    <property type="entry name" value="PEROXIDASE 25-RELATED"/>
    <property type="match status" value="1"/>
</dbReference>
<dbReference type="EMBL" id="JXTB01000002">
    <property type="protein sequence ID" value="PON80289.1"/>
    <property type="molecule type" value="Genomic_DNA"/>
</dbReference>
<evidence type="ECO:0000256" key="21">
    <source>
        <dbReference type="SAM" id="MobiDB-lite"/>
    </source>
</evidence>
<organism evidence="23 24">
    <name type="scientific">Parasponia andersonii</name>
    <name type="common">Sponia andersonii</name>
    <dbReference type="NCBI Taxonomy" id="3476"/>
    <lineage>
        <taxon>Eukaryota</taxon>
        <taxon>Viridiplantae</taxon>
        <taxon>Streptophyta</taxon>
        <taxon>Embryophyta</taxon>
        <taxon>Tracheophyta</taxon>
        <taxon>Spermatophyta</taxon>
        <taxon>Magnoliopsida</taxon>
        <taxon>eudicotyledons</taxon>
        <taxon>Gunneridae</taxon>
        <taxon>Pentapetalae</taxon>
        <taxon>rosids</taxon>
        <taxon>fabids</taxon>
        <taxon>Rosales</taxon>
        <taxon>Cannabaceae</taxon>
        <taxon>Parasponia</taxon>
    </lineage>
</organism>
<evidence type="ECO:0000256" key="7">
    <source>
        <dbReference type="ARBA" id="ARBA00022617"/>
    </source>
</evidence>
<dbReference type="GO" id="GO:0046872">
    <property type="term" value="F:metal ion binding"/>
    <property type="evidence" value="ECO:0007669"/>
    <property type="project" value="UniProtKB-UniRule"/>
</dbReference>
<evidence type="ECO:0000256" key="19">
    <source>
        <dbReference type="PIRSR" id="PIRSR600823-5"/>
    </source>
</evidence>
<feature type="disulfide bond" evidence="19">
    <location>
        <begin position="274"/>
        <end position="306"/>
    </location>
</feature>
<gene>
    <name evidence="23" type="ORF">PanWU01x14_007390</name>
</gene>
<dbReference type="FunFam" id="1.10.520.10:FF:000008">
    <property type="entry name" value="Peroxidase"/>
    <property type="match status" value="1"/>
</dbReference>
<dbReference type="PRINTS" id="PR00461">
    <property type="entry name" value="PLPEROXIDASE"/>
</dbReference>
<dbReference type="Gene3D" id="1.10.520.10">
    <property type="match status" value="1"/>
</dbReference>
<dbReference type="GO" id="GO:0020037">
    <property type="term" value="F:heme binding"/>
    <property type="evidence" value="ECO:0007669"/>
    <property type="project" value="UniProtKB-UniRule"/>
</dbReference>
<dbReference type="InterPro" id="IPR002016">
    <property type="entry name" value="Haem_peroxidase"/>
</dbReference>
<comment type="similarity">
    <text evidence="20">Belongs to the peroxidase family. Classical plant (class III) peroxidase subfamily.</text>
</comment>
<comment type="cofactor">
    <cofactor evidence="17 20">
        <name>heme b</name>
        <dbReference type="ChEBI" id="CHEBI:60344"/>
    </cofactor>
    <text evidence="17 20">Binds 1 heme b (iron(II)-protoporphyrin IX) group per subunit.</text>
</comment>
<feature type="signal peptide" evidence="20">
    <location>
        <begin position="1"/>
        <end position="22"/>
    </location>
</feature>
<name>A0A2P5E425_PARAD</name>
<evidence type="ECO:0000256" key="1">
    <source>
        <dbReference type="ARBA" id="ARBA00000189"/>
    </source>
</evidence>
<feature type="binding site" evidence="17">
    <location>
        <position position="144"/>
    </location>
    <ligand>
        <name>Ca(2+)</name>
        <dbReference type="ChEBI" id="CHEBI:29108"/>
        <label>1</label>
    </ligand>
</feature>
<dbReference type="GO" id="GO:0006979">
    <property type="term" value="P:response to oxidative stress"/>
    <property type="evidence" value="ECO:0007669"/>
    <property type="project" value="UniProtKB-UniRule"/>
</dbReference>
<evidence type="ECO:0000313" key="23">
    <source>
        <dbReference type="EMBL" id="PON80289.1"/>
    </source>
</evidence>
<feature type="binding site" evidence="17">
    <location>
        <position position="268"/>
    </location>
    <ligand>
        <name>Ca(2+)</name>
        <dbReference type="ChEBI" id="CHEBI:29108"/>
        <label>2</label>
    </ligand>
</feature>
<dbReference type="PROSITE" id="PS50873">
    <property type="entry name" value="PEROXIDASE_4"/>
    <property type="match status" value="1"/>
</dbReference>
<dbReference type="OrthoDB" id="2113341at2759"/>
<reference evidence="24" key="1">
    <citation type="submission" date="2016-06" db="EMBL/GenBank/DDBJ databases">
        <title>Parallel loss of symbiosis genes in relatives of nitrogen-fixing non-legume Parasponia.</title>
        <authorList>
            <person name="Van Velzen R."/>
            <person name="Holmer R."/>
            <person name="Bu F."/>
            <person name="Rutten L."/>
            <person name="Van Zeijl A."/>
            <person name="Liu W."/>
            <person name="Santuari L."/>
            <person name="Cao Q."/>
            <person name="Sharma T."/>
            <person name="Shen D."/>
            <person name="Roswanjaya Y."/>
            <person name="Wardhani T."/>
            <person name="Kalhor M.S."/>
            <person name="Jansen J."/>
            <person name="Van den Hoogen J."/>
            <person name="Gungor B."/>
            <person name="Hartog M."/>
            <person name="Hontelez J."/>
            <person name="Verver J."/>
            <person name="Yang W.-C."/>
            <person name="Schijlen E."/>
            <person name="Repin R."/>
            <person name="Schilthuizen M."/>
            <person name="Schranz E."/>
            <person name="Heidstra R."/>
            <person name="Miyata K."/>
            <person name="Fedorova E."/>
            <person name="Kohlen W."/>
            <person name="Bisseling T."/>
            <person name="Smit S."/>
            <person name="Geurts R."/>
        </authorList>
    </citation>
    <scope>NUCLEOTIDE SEQUENCE [LARGE SCALE GENOMIC DNA]</scope>
    <source>
        <strain evidence="24">cv. WU1-14</strain>
    </source>
</reference>
<protein>
    <recommendedName>
        <fullName evidence="4 20">Peroxidase</fullName>
        <ecNumber evidence="4 20">1.11.1.7</ecNumber>
    </recommendedName>
</protein>
<dbReference type="AlphaFoldDB" id="A0A2P5E425"/>
<dbReference type="InterPro" id="IPR033905">
    <property type="entry name" value="Secretory_peroxidase"/>
</dbReference>
<dbReference type="GO" id="GO:0005576">
    <property type="term" value="C:extracellular region"/>
    <property type="evidence" value="ECO:0007669"/>
    <property type="project" value="UniProtKB-SubCell"/>
</dbReference>
<dbReference type="FunFam" id="1.10.420.10:FF:000010">
    <property type="entry name" value="Peroxidase"/>
    <property type="match status" value="1"/>
</dbReference>
<feature type="binding site" evidence="17">
    <location>
        <position position="327"/>
    </location>
    <ligand>
        <name>Ca(2+)</name>
        <dbReference type="ChEBI" id="CHEBI:29108"/>
        <label>2</label>
    </ligand>
</feature>
<keyword evidence="8 17" id="KW-0479">Metal-binding</keyword>
<dbReference type="PRINTS" id="PR00458">
    <property type="entry name" value="PEROXIDASE"/>
</dbReference>
<evidence type="ECO:0000256" key="6">
    <source>
        <dbReference type="ARBA" id="ARBA00022559"/>
    </source>
</evidence>
<evidence type="ECO:0000256" key="9">
    <source>
        <dbReference type="ARBA" id="ARBA00022729"/>
    </source>
</evidence>
<keyword evidence="6 20" id="KW-0575">Peroxidase</keyword>
<dbReference type="Proteomes" id="UP000237105">
    <property type="component" value="Unassembled WGS sequence"/>
</dbReference>
<dbReference type="STRING" id="3476.A0A2P5E425"/>
<dbReference type="GO" id="GO:0042744">
    <property type="term" value="P:hydrogen peroxide catabolic process"/>
    <property type="evidence" value="ECO:0007669"/>
    <property type="project" value="UniProtKB-KW"/>
</dbReference>
<comment type="cofactor">
    <cofactor evidence="17 20">
        <name>Ca(2+)</name>
        <dbReference type="ChEBI" id="CHEBI:29108"/>
    </cofactor>
    <text evidence="17 20">Binds 2 calcium ions per subunit.</text>
</comment>
<keyword evidence="7 20" id="KW-0349">Heme</keyword>
<feature type="active site" description="Proton acceptor" evidence="15">
    <location>
        <position position="138"/>
    </location>
</feature>
<evidence type="ECO:0000256" key="11">
    <source>
        <dbReference type="ARBA" id="ARBA00023002"/>
    </source>
</evidence>
<keyword evidence="24" id="KW-1185">Reference proteome</keyword>
<comment type="catalytic activity">
    <reaction evidence="1 20">
        <text>2 a phenolic donor + H2O2 = 2 a phenolic radical donor + 2 H2O</text>
        <dbReference type="Rhea" id="RHEA:56136"/>
        <dbReference type="ChEBI" id="CHEBI:15377"/>
        <dbReference type="ChEBI" id="CHEBI:16240"/>
        <dbReference type="ChEBI" id="CHEBI:139520"/>
        <dbReference type="ChEBI" id="CHEBI:139521"/>
        <dbReference type="EC" id="1.11.1.7"/>
    </reaction>
</comment>
<comment type="similarity">
    <text evidence="3">Belongs to the peroxidase family. Ascorbate peroxidase subfamily.</text>
</comment>
<accession>A0A2P5E425</accession>
<comment type="function">
    <text evidence="2">Removal of H(2)O(2), oxidation of toxic reductants, biosynthesis and degradation of lignin, suberization, auxin catabolism, response to environmental stresses such as wounding, pathogen attack and oxidative stress. These functions might be dependent on each isozyme/isoform in each plant tissue.</text>
</comment>
<feature type="binding site" evidence="17">
    <location>
        <position position="146"/>
    </location>
    <ligand>
        <name>Ca(2+)</name>
        <dbReference type="ChEBI" id="CHEBI:29108"/>
        <label>1</label>
    </ligand>
</feature>
<dbReference type="InterPro" id="IPR000823">
    <property type="entry name" value="Peroxidase_pln"/>
</dbReference>
<dbReference type="EC" id="1.11.1.7" evidence="4 20"/>
<dbReference type="Gene3D" id="1.10.420.10">
    <property type="entry name" value="Peroxidase, domain 2"/>
    <property type="match status" value="1"/>
</dbReference>
<comment type="subcellular location">
    <subcellularLocation>
        <location evidence="20">Secreted</location>
    </subcellularLocation>
</comment>